<dbReference type="RefSeq" id="WP_035145473.1">
    <property type="nucleotide sequence ID" value="NZ_JAAZWO010000013.1"/>
</dbReference>
<dbReference type="PROSITE" id="PS00136">
    <property type="entry name" value="SUBTILASE_ASP"/>
    <property type="match status" value="1"/>
</dbReference>
<dbReference type="InterPro" id="IPR022398">
    <property type="entry name" value="Peptidase_S8_His-AS"/>
</dbReference>
<dbReference type="GO" id="GO:0006508">
    <property type="term" value="P:proteolysis"/>
    <property type="evidence" value="ECO:0007669"/>
    <property type="project" value="UniProtKB-KW"/>
</dbReference>
<dbReference type="PRINTS" id="PR00723">
    <property type="entry name" value="SUBTILISIN"/>
</dbReference>
<name>A0A923E8H2_CLOTT</name>
<comment type="similarity">
    <text evidence="1 5">Belongs to the peptidase S8 family.</text>
</comment>
<dbReference type="Proteomes" id="UP000563151">
    <property type="component" value="Unassembled WGS sequence"/>
</dbReference>
<dbReference type="Gene3D" id="3.40.50.200">
    <property type="entry name" value="Peptidase S8/S53 domain"/>
    <property type="match status" value="1"/>
</dbReference>
<feature type="active site" description="Charge relay system" evidence="5">
    <location>
        <position position="152"/>
    </location>
</feature>
<dbReference type="PROSITE" id="PS51892">
    <property type="entry name" value="SUBTILASE"/>
    <property type="match status" value="1"/>
</dbReference>
<dbReference type="InterPro" id="IPR050131">
    <property type="entry name" value="Peptidase_S8_subtilisin-like"/>
</dbReference>
<dbReference type="InterPro" id="IPR015500">
    <property type="entry name" value="Peptidase_S8_subtilisin-rel"/>
</dbReference>
<dbReference type="EMBL" id="JAAZWO010000013">
    <property type="protein sequence ID" value="MBC2398398.1"/>
    <property type="molecule type" value="Genomic_DNA"/>
</dbReference>
<dbReference type="AlphaFoldDB" id="A0A923E8H2"/>
<dbReference type="PANTHER" id="PTHR43806">
    <property type="entry name" value="PEPTIDASE S8"/>
    <property type="match status" value="1"/>
</dbReference>
<evidence type="ECO:0000313" key="8">
    <source>
        <dbReference type="Proteomes" id="UP000563151"/>
    </source>
</evidence>
<evidence type="ECO:0000256" key="2">
    <source>
        <dbReference type="ARBA" id="ARBA00022670"/>
    </source>
</evidence>
<dbReference type="InterPro" id="IPR036852">
    <property type="entry name" value="Peptidase_S8/S53_dom_sf"/>
</dbReference>
<dbReference type="PANTHER" id="PTHR43806:SF11">
    <property type="entry name" value="CEREVISIN-RELATED"/>
    <property type="match status" value="1"/>
</dbReference>
<keyword evidence="3 5" id="KW-0378">Hydrolase</keyword>
<dbReference type="Gene3D" id="3.30.70.80">
    <property type="entry name" value="Peptidase S8 propeptide/proteinase inhibitor I9"/>
    <property type="match status" value="1"/>
</dbReference>
<proteinExistence type="inferred from homology"/>
<gene>
    <name evidence="7" type="ORF">HGG79_11545</name>
</gene>
<keyword evidence="4 5" id="KW-0720">Serine protease</keyword>
<dbReference type="PROSITE" id="PS00137">
    <property type="entry name" value="SUBTILASE_HIS"/>
    <property type="match status" value="1"/>
</dbReference>
<dbReference type="InterPro" id="IPR023827">
    <property type="entry name" value="Peptidase_S8_Asp-AS"/>
</dbReference>
<evidence type="ECO:0000256" key="3">
    <source>
        <dbReference type="ARBA" id="ARBA00022801"/>
    </source>
</evidence>
<accession>A0A923E8H2</accession>
<evidence type="ECO:0000259" key="6">
    <source>
        <dbReference type="Pfam" id="PF00082"/>
    </source>
</evidence>
<evidence type="ECO:0000256" key="5">
    <source>
        <dbReference type="PROSITE-ProRule" id="PRU01240"/>
    </source>
</evidence>
<sequence>MFILKSKLDPNLKKIVKTKSYKNIRILIHCKTLQEKAENKIKSFGGKILRTISSVNCICAMASPKVIDRLLEYPNIDYITFDSFAFLCGKSILSANSVPVQERYRLTGRGICIGLVDSGVYPHADLLNPSNKIKRFVDLINDYRYPYDDNGHGTFISGLICGSGYLSKGLHKGIAENSNIYSIKAFNNLGRGYISDLLYSIEKLIADKDEFNIRIICLPWEITDNNDFTLSLFSQLFKKAVSKGIIIIVPSGHNGNYECSMRGISILDNCITVGGLDTTSPCIKPYINSSCGPVNKKDKPDLSAACVDICSLNSNANYISEKNGIKIYPHTLETPYACFTGTSCAAAYVSGICALLYENNPNLSFKDICSLLKVSCKMLDIPKWAQGAGTIDLNKLLP</sequence>
<evidence type="ECO:0000256" key="1">
    <source>
        <dbReference type="ARBA" id="ARBA00011073"/>
    </source>
</evidence>
<dbReference type="SUPFAM" id="SSF52743">
    <property type="entry name" value="Subtilisin-like"/>
    <property type="match status" value="1"/>
</dbReference>
<comment type="caution">
    <text evidence="7">The sequence shown here is derived from an EMBL/GenBank/DDBJ whole genome shotgun (WGS) entry which is preliminary data.</text>
</comment>
<feature type="active site" description="Charge relay system" evidence="5">
    <location>
        <position position="117"/>
    </location>
</feature>
<dbReference type="GO" id="GO:0004252">
    <property type="term" value="F:serine-type endopeptidase activity"/>
    <property type="evidence" value="ECO:0007669"/>
    <property type="project" value="UniProtKB-UniRule"/>
</dbReference>
<evidence type="ECO:0000256" key="4">
    <source>
        <dbReference type="ARBA" id="ARBA00022825"/>
    </source>
</evidence>
<dbReference type="InterPro" id="IPR000209">
    <property type="entry name" value="Peptidase_S8/S53_dom"/>
</dbReference>
<feature type="active site" description="Charge relay system" evidence="5">
    <location>
        <position position="343"/>
    </location>
</feature>
<keyword evidence="2 5" id="KW-0645">Protease</keyword>
<dbReference type="InterPro" id="IPR037045">
    <property type="entry name" value="S8pro/Inhibitor_I9_sf"/>
</dbReference>
<keyword evidence="8" id="KW-1185">Reference proteome</keyword>
<protein>
    <submittedName>
        <fullName evidence="7">S8 family serine peptidase</fullName>
    </submittedName>
</protein>
<dbReference type="Pfam" id="PF00082">
    <property type="entry name" value="Peptidase_S8"/>
    <property type="match status" value="1"/>
</dbReference>
<feature type="domain" description="Peptidase S8/S53" evidence="6">
    <location>
        <begin position="108"/>
        <end position="376"/>
    </location>
</feature>
<reference evidence="7 8" key="1">
    <citation type="submission" date="2020-04" db="EMBL/GenBank/DDBJ databases">
        <title>Genomic insights into acetone-butanol-ethanol (ABE) fermentation by sequencing solventogenic clostridia strains.</title>
        <authorList>
            <person name="Brown S."/>
        </authorList>
    </citation>
    <scope>NUCLEOTIDE SEQUENCE [LARGE SCALE GENOMIC DNA]</scope>
    <source>
        <strain evidence="7 8">DJ011</strain>
    </source>
</reference>
<evidence type="ECO:0000313" key="7">
    <source>
        <dbReference type="EMBL" id="MBC2398398.1"/>
    </source>
</evidence>
<organism evidence="7 8">
    <name type="scientific">Clostridium tetanomorphum</name>
    <dbReference type="NCBI Taxonomy" id="1553"/>
    <lineage>
        <taxon>Bacteria</taxon>
        <taxon>Bacillati</taxon>
        <taxon>Bacillota</taxon>
        <taxon>Clostridia</taxon>
        <taxon>Eubacteriales</taxon>
        <taxon>Clostridiaceae</taxon>
        <taxon>Clostridium</taxon>
    </lineage>
</organism>